<dbReference type="PANTHER" id="PTHR24027:SF438">
    <property type="entry name" value="CADHERIN 23"/>
    <property type="match status" value="1"/>
</dbReference>
<protein>
    <submittedName>
        <fullName evidence="10">Protocadherin beta-15</fullName>
    </submittedName>
</protein>
<dbReference type="SMART" id="SM00112">
    <property type="entry name" value="CA"/>
    <property type="match status" value="6"/>
</dbReference>
<keyword evidence="7" id="KW-1133">Transmembrane helix</keyword>
<feature type="region of interest" description="Disordered" evidence="6">
    <location>
        <begin position="938"/>
        <end position="1052"/>
    </location>
</feature>
<feature type="transmembrane region" description="Helical" evidence="7">
    <location>
        <begin position="691"/>
        <end position="717"/>
    </location>
</feature>
<feature type="domain" description="Cadherin" evidence="8">
    <location>
        <begin position="470"/>
        <end position="576"/>
    </location>
</feature>
<keyword evidence="2" id="KW-0677">Repeat</keyword>
<evidence type="ECO:0000313" key="10">
    <source>
        <dbReference type="RefSeq" id="XP_005109707.2"/>
    </source>
</evidence>
<dbReference type="Pfam" id="PF00028">
    <property type="entry name" value="Cadherin"/>
    <property type="match status" value="6"/>
</dbReference>
<evidence type="ECO:0000256" key="6">
    <source>
        <dbReference type="SAM" id="MobiDB-lite"/>
    </source>
</evidence>
<dbReference type="GeneID" id="101862145"/>
<accession>A0ABM0K694</accession>
<dbReference type="PANTHER" id="PTHR24027">
    <property type="entry name" value="CADHERIN-23"/>
    <property type="match status" value="1"/>
</dbReference>
<feature type="compositionally biased region" description="Basic and acidic residues" evidence="6">
    <location>
        <begin position="890"/>
        <end position="901"/>
    </location>
</feature>
<sequence length="1070" mass="113983">MAIQSSPEARVAFSNVVTVKVVIRDINDNTPTFPAGDVTLELSEGAKVGTELKISGAVDRDSRPEFTVQHYNSTPALPEFSIRPITNPDGSSSINLRLERELDREATPMYVFNIIAYDGGAEPRSDYLKVTIKVTDDNDNSPVFEPSQYELTINEDEKTGAVVGQVTATDKDIGENGRITYSFSPASESAFRGVFAINATSGVITLEGDLDTVRRLASPFSMFVDASDGGDSPRSSQTLVAVTVLDSGNNAPYVRVNTVTAGDASTLTIPESAGLNYFVAFVDVVDYDDGESGKVLCQLMSGEDFKLKPVPDKGYTLLLNRLVNREAKDSYRVSISCKDGGNPPLETAVSLTVNISDVNDNDPAFHQSLYAASVSENRPPGHFVAKVKADDEDTGINAEISYSLAKDAAPYMRIQARTGIITTTAVLDREKNETLRFKIYASDGGKGPRTGMAEIVITIKDVNDNNPSFNQTKFSFFVSESTPNSTHVGTLTAFDLDTGRNGEFDFYFGGSTNGDMPLPFIVLENGSILVSGLLDRETKADYSFSALVRDRGDNPRSGAVPVELKILDENDNDPVILFPTSQNHTVVISTYPENGMVLGRIIAYDVDEGDAALLQYSIYEGNEAGAFSIGHSSGELTLINMARLNNPENYFLSVKVADSSLPQRNATTQLRIEVNFANVTALPQDKPRDQYVIIVGVIGGATVVLSIIIISAIVIILRSEKGKRGGSPGVVIGNGGSGSLLKDNKFLNTSSSSPDTSKTSGSLDNSKSQSDPSLTGDHSGMPLNPGDSSGSYGGGGAGMVLNPNGLCKKAAAAEEGGGKKVSFSLDLQQDEYPGGGGQGHGPNHQQMRLQLPPPLEPSGGQWKKYNINGPDDINSDTSGESGTCDSGRGTSDEDIKFDHSPHRGPSRGPPPDPFLAPYEQMFPPGNATNIRALQAMHHATPRTQSPALPLKPGQPRFLEMGGAKSGGGGFEGGRSSYHGNRHTSSGNTPSPAFGSSSSSFRLPNQHRIAPASSHANHHPDVLRPPSSLSYTQQGSALSMDDDASTTTSGSYVINPEDMKLDGHYGKDVIV</sequence>
<reference evidence="10" key="1">
    <citation type="submission" date="2025-08" db="UniProtKB">
        <authorList>
            <consortium name="RefSeq"/>
        </authorList>
    </citation>
    <scope>IDENTIFICATION</scope>
</reference>
<evidence type="ECO:0000256" key="2">
    <source>
        <dbReference type="ARBA" id="ARBA00022737"/>
    </source>
</evidence>
<feature type="domain" description="Cadherin" evidence="8">
    <location>
        <begin position="580"/>
        <end position="685"/>
    </location>
</feature>
<feature type="compositionally biased region" description="Gly residues" evidence="6">
    <location>
        <begin position="963"/>
        <end position="972"/>
    </location>
</feature>
<keyword evidence="7" id="KW-0812">Transmembrane</keyword>
<keyword evidence="3 5" id="KW-0106">Calcium</keyword>
<evidence type="ECO:0000256" key="7">
    <source>
        <dbReference type="SAM" id="Phobius"/>
    </source>
</evidence>
<organism evidence="9 10">
    <name type="scientific">Aplysia californica</name>
    <name type="common">California sea hare</name>
    <dbReference type="NCBI Taxonomy" id="6500"/>
    <lineage>
        <taxon>Eukaryota</taxon>
        <taxon>Metazoa</taxon>
        <taxon>Spiralia</taxon>
        <taxon>Lophotrochozoa</taxon>
        <taxon>Mollusca</taxon>
        <taxon>Gastropoda</taxon>
        <taxon>Heterobranchia</taxon>
        <taxon>Euthyneura</taxon>
        <taxon>Tectipleura</taxon>
        <taxon>Aplysiida</taxon>
        <taxon>Aplysioidea</taxon>
        <taxon>Aplysiidae</taxon>
        <taxon>Aplysia</taxon>
    </lineage>
</organism>
<feature type="domain" description="Cadherin" evidence="8">
    <location>
        <begin position="366"/>
        <end position="469"/>
    </location>
</feature>
<proteinExistence type="predicted"/>
<feature type="domain" description="Cadherin" evidence="8">
    <location>
        <begin position="261"/>
        <end position="365"/>
    </location>
</feature>
<dbReference type="CDD" id="cd11304">
    <property type="entry name" value="Cadherin_repeat"/>
    <property type="match status" value="6"/>
</dbReference>
<comment type="subcellular location">
    <subcellularLocation>
        <location evidence="1">Membrane</location>
    </subcellularLocation>
</comment>
<feature type="domain" description="Cadherin" evidence="8">
    <location>
        <begin position="34"/>
        <end position="144"/>
    </location>
</feature>
<dbReference type="InterPro" id="IPR020894">
    <property type="entry name" value="Cadherin_CS"/>
</dbReference>
<name>A0ABM0K694_APLCA</name>
<evidence type="ECO:0000256" key="5">
    <source>
        <dbReference type="PROSITE-ProRule" id="PRU00043"/>
    </source>
</evidence>
<dbReference type="RefSeq" id="XP_005109707.2">
    <property type="nucleotide sequence ID" value="XM_005109650.3"/>
</dbReference>
<keyword evidence="9" id="KW-1185">Reference proteome</keyword>
<feature type="region of interest" description="Disordered" evidence="6">
    <location>
        <begin position="743"/>
        <end position="796"/>
    </location>
</feature>
<dbReference type="PRINTS" id="PR00205">
    <property type="entry name" value="CADHERIN"/>
</dbReference>
<feature type="compositionally biased region" description="Low complexity" evidence="6">
    <location>
        <begin position="749"/>
        <end position="762"/>
    </location>
</feature>
<feature type="compositionally biased region" description="Polar residues" evidence="6">
    <location>
        <begin position="982"/>
        <end position="994"/>
    </location>
</feature>
<dbReference type="InterPro" id="IPR002126">
    <property type="entry name" value="Cadherin-like_dom"/>
</dbReference>
<evidence type="ECO:0000256" key="4">
    <source>
        <dbReference type="ARBA" id="ARBA00023136"/>
    </source>
</evidence>
<feature type="compositionally biased region" description="Polar residues" evidence="6">
    <location>
        <begin position="1026"/>
        <end position="1036"/>
    </location>
</feature>
<feature type="compositionally biased region" description="Polar residues" evidence="6">
    <location>
        <begin position="763"/>
        <end position="773"/>
    </location>
</feature>
<feature type="compositionally biased region" description="Polar residues" evidence="6">
    <location>
        <begin position="875"/>
        <end position="884"/>
    </location>
</feature>
<feature type="region of interest" description="Disordered" evidence="6">
    <location>
        <begin position="828"/>
        <end position="914"/>
    </location>
</feature>
<evidence type="ECO:0000256" key="3">
    <source>
        <dbReference type="ARBA" id="ARBA00022837"/>
    </source>
</evidence>
<evidence type="ECO:0000259" key="8">
    <source>
        <dbReference type="PROSITE" id="PS50268"/>
    </source>
</evidence>
<dbReference type="PROSITE" id="PS50268">
    <property type="entry name" value="CADHERIN_2"/>
    <property type="match status" value="6"/>
</dbReference>
<gene>
    <name evidence="10" type="primary">LOC101862145</name>
</gene>
<dbReference type="Gene3D" id="2.60.40.60">
    <property type="entry name" value="Cadherins"/>
    <property type="match status" value="6"/>
</dbReference>
<dbReference type="InterPro" id="IPR039808">
    <property type="entry name" value="Cadherin"/>
</dbReference>
<evidence type="ECO:0000313" key="9">
    <source>
        <dbReference type="Proteomes" id="UP000694888"/>
    </source>
</evidence>
<dbReference type="Proteomes" id="UP000694888">
    <property type="component" value="Unplaced"/>
</dbReference>
<feature type="domain" description="Cadherin" evidence="8">
    <location>
        <begin position="145"/>
        <end position="254"/>
    </location>
</feature>
<keyword evidence="4 7" id="KW-0472">Membrane</keyword>
<dbReference type="PROSITE" id="PS00232">
    <property type="entry name" value="CADHERIN_1"/>
    <property type="match status" value="5"/>
</dbReference>
<dbReference type="InterPro" id="IPR015919">
    <property type="entry name" value="Cadherin-like_sf"/>
</dbReference>
<evidence type="ECO:0000256" key="1">
    <source>
        <dbReference type="ARBA" id="ARBA00004370"/>
    </source>
</evidence>
<dbReference type="SUPFAM" id="SSF49313">
    <property type="entry name" value="Cadherin-like"/>
    <property type="match status" value="6"/>
</dbReference>